<reference evidence="2 3" key="1">
    <citation type="submission" date="2023-08" db="EMBL/GenBank/DDBJ databases">
        <authorList>
            <person name="Park J.-S."/>
        </authorList>
    </citation>
    <scope>NUCLEOTIDE SEQUENCE [LARGE SCALE GENOMIC DNA]</scope>
    <source>
        <strain evidence="2 3">2205SS18-9</strain>
    </source>
</reference>
<proteinExistence type="predicted"/>
<keyword evidence="1" id="KW-0472">Membrane</keyword>
<dbReference type="Pfam" id="PF14329">
    <property type="entry name" value="DUF4386"/>
    <property type="match status" value="1"/>
</dbReference>
<feature type="transmembrane region" description="Helical" evidence="1">
    <location>
        <begin position="67"/>
        <end position="87"/>
    </location>
</feature>
<feature type="transmembrane region" description="Helical" evidence="1">
    <location>
        <begin position="12"/>
        <end position="31"/>
    </location>
</feature>
<keyword evidence="1" id="KW-0812">Transmembrane</keyword>
<accession>A0ABT9J537</accession>
<name>A0ABT9J537_9BACL</name>
<protein>
    <submittedName>
        <fullName evidence="2">DUF4386 domain-containing protein</fullName>
    </submittedName>
</protein>
<dbReference type="RefSeq" id="WP_305994040.1">
    <property type="nucleotide sequence ID" value="NZ_JAVAMP010000018.1"/>
</dbReference>
<dbReference type="InterPro" id="IPR025495">
    <property type="entry name" value="DUF4386"/>
</dbReference>
<evidence type="ECO:0000313" key="3">
    <source>
        <dbReference type="Proteomes" id="UP001231941"/>
    </source>
</evidence>
<evidence type="ECO:0000313" key="2">
    <source>
        <dbReference type="EMBL" id="MDP5276732.1"/>
    </source>
</evidence>
<evidence type="ECO:0000256" key="1">
    <source>
        <dbReference type="SAM" id="Phobius"/>
    </source>
</evidence>
<dbReference type="Proteomes" id="UP001231941">
    <property type="component" value="Unassembled WGS sequence"/>
</dbReference>
<dbReference type="EMBL" id="JAVAMP010000018">
    <property type="protein sequence ID" value="MDP5276732.1"/>
    <property type="molecule type" value="Genomic_DNA"/>
</dbReference>
<comment type="caution">
    <text evidence="2">The sequence shown here is derived from an EMBL/GenBank/DDBJ whole genome shotgun (WGS) entry which is preliminary data.</text>
</comment>
<keyword evidence="1" id="KW-1133">Transmembrane helix</keyword>
<keyword evidence="3" id="KW-1185">Reference proteome</keyword>
<sequence>MITKNNINKNHAMLMVLCVLIAVSVLSVNMLNHIAPLLLLNNSDYLSVFETSQLHSFSMFFLELHSYGYLIAQIFFGLWLFPLGYLVYKSGFIPKMIGILLMLGCFGYLIDFFISSLYPNSLSLISLIVTVPADLGEFSLCLWLLIVGVKIKEHGKKS</sequence>
<feature type="transmembrane region" description="Helical" evidence="1">
    <location>
        <begin position="124"/>
        <end position="149"/>
    </location>
</feature>
<organism evidence="2 3">
    <name type="scientific">Chengkuizengella axinellae</name>
    <dbReference type="NCBI Taxonomy" id="3064388"/>
    <lineage>
        <taxon>Bacteria</taxon>
        <taxon>Bacillati</taxon>
        <taxon>Bacillota</taxon>
        <taxon>Bacilli</taxon>
        <taxon>Bacillales</taxon>
        <taxon>Paenibacillaceae</taxon>
        <taxon>Chengkuizengella</taxon>
    </lineage>
</organism>
<gene>
    <name evidence="2" type="ORF">Q5Y73_21805</name>
</gene>
<feature type="transmembrane region" description="Helical" evidence="1">
    <location>
        <begin position="99"/>
        <end position="118"/>
    </location>
</feature>